<organism evidence="5 6">
    <name type="scientific">Dethiosulfatarculus sandiegensis</name>
    <dbReference type="NCBI Taxonomy" id="1429043"/>
    <lineage>
        <taxon>Bacteria</taxon>
        <taxon>Pseudomonadati</taxon>
        <taxon>Thermodesulfobacteriota</taxon>
        <taxon>Desulfarculia</taxon>
        <taxon>Desulfarculales</taxon>
        <taxon>Desulfarculaceae</taxon>
        <taxon>Dethiosulfatarculus</taxon>
    </lineage>
</organism>
<dbReference type="PROSITE" id="PS51379">
    <property type="entry name" value="4FE4S_FER_2"/>
    <property type="match status" value="1"/>
</dbReference>
<evidence type="ECO:0000256" key="2">
    <source>
        <dbReference type="ARBA" id="ARBA00023004"/>
    </source>
</evidence>
<dbReference type="GO" id="GO:0046872">
    <property type="term" value="F:metal ion binding"/>
    <property type="evidence" value="ECO:0007669"/>
    <property type="project" value="UniProtKB-KW"/>
</dbReference>
<feature type="domain" description="4Fe-4S ferredoxin-type" evidence="4">
    <location>
        <begin position="204"/>
        <end position="233"/>
    </location>
</feature>
<evidence type="ECO:0000256" key="3">
    <source>
        <dbReference type="ARBA" id="ARBA00023014"/>
    </source>
</evidence>
<keyword evidence="6" id="KW-1185">Reference proteome</keyword>
<protein>
    <submittedName>
        <fullName evidence="5">4Fe-4S ferredoxin</fullName>
    </submittedName>
</protein>
<dbReference type="InParanoid" id="A0A0D2JTB5"/>
<dbReference type="PROSITE" id="PS00198">
    <property type="entry name" value="4FE4S_FER_1"/>
    <property type="match status" value="1"/>
</dbReference>
<keyword evidence="1" id="KW-0479">Metal-binding</keyword>
<dbReference type="Proteomes" id="UP000032233">
    <property type="component" value="Unassembled WGS sequence"/>
</dbReference>
<comment type="caution">
    <text evidence="5">The sequence shown here is derived from an EMBL/GenBank/DDBJ whole genome shotgun (WGS) entry which is preliminary data.</text>
</comment>
<dbReference type="InterPro" id="IPR017896">
    <property type="entry name" value="4Fe4S_Fe-S-bd"/>
</dbReference>
<reference evidence="5 6" key="1">
    <citation type="submission" date="2013-11" db="EMBL/GenBank/DDBJ databases">
        <title>Metagenomic analysis of a methanogenic consortium involved in long chain n-alkane degradation.</title>
        <authorList>
            <person name="Davidova I.A."/>
            <person name="Callaghan A.V."/>
            <person name="Wawrik B."/>
            <person name="Pruitt S."/>
            <person name="Marks C."/>
            <person name="Duncan K.E."/>
            <person name="Suflita J.M."/>
        </authorList>
    </citation>
    <scope>NUCLEOTIDE SEQUENCE [LARGE SCALE GENOMIC DNA]</scope>
    <source>
        <strain evidence="5 6">SPR</strain>
    </source>
</reference>
<dbReference type="PATRIC" id="fig|1429043.3.peg.3585"/>
<evidence type="ECO:0000313" key="5">
    <source>
        <dbReference type="EMBL" id="KIX12740.1"/>
    </source>
</evidence>
<accession>A0A0D2JTB5</accession>
<dbReference type="InterPro" id="IPR017900">
    <property type="entry name" value="4Fe4S_Fe_S_CS"/>
</dbReference>
<gene>
    <name evidence="5" type="ORF">X474_16935</name>
</gene>
<dbReference type="Gene3D" id="3.30.70.3270">
    <property type="match status" value="1"/>
</dbReference>
<proteinExistence type="predicted"/>
<sequence>MKEAVIKRARTLMESGQIGGFLGLKQQGDQIAPYLFTRPDELNDLCLGDKDRPGDCRYPLVKVLFDLAARFPKEVFGLMARGCDERALNVLINEDRTSPLHKDRVVVVGFSCPEELANHCQCHKPWPDQMVAGEKTKPVILAGQTGAETLPDLMEQWLGITQTCMKCMGCKNVCPVCVCQECTVEQDALVPQRQLPPTPNFLITRAVHMVGRCVYCGLCEEACPAGIPLKDLYRMVSRVLGQENLLPVSPLVQDADQSPEQTVMG</sequence>
<keyword evidence="3" id="KW-0411">Iron-sulfur</keyword>
<dbReference type="STRING" id="1429043.X474_16935"/>
<dbReference type="GO" id="GO:0051536">
    <property type="term" value="F:iron-sulfur cluster binding"/>
    <property type="evidence" value="ECO:0007669"/>
    <property type="project" value="UniProtKB-KW"/>
</dbReference>
<keyword evidence="2" id="KW-0408">Iron</keyword>
<dbReference type="AlphaFoldDB" id="A0A0D2JTB5"/>
<dbReference type="EMBL" id="AZAC01000023">
    <property type="protein sequence ID" value="KIX12740.1"/>
    <property type="molecule type" value="Genomic_DNA"/>
</dbReference>
<evidence type="ECO:0000259" key="4">
    <source>
        <dbReference type="PROSITE" id="PS51379"/>
    </source>
</evidence>
<dbReference type="Pfam" id="PF00037">
    <property type="entry name" value="Fer4"/>
    <property type="match status" value="1"/>
</dbReference>
<evidence type="ECO:0000256" key="1">
    <source>
        <dbReference type="ARBA" id="ARBA00022723"/>
    </source>
</evidence>
<evidence type="ECO:0000313" key="6">
    <source>
        <dbReference type="Proteomes" id="UP000032233"/>
    </source>
</evidence>
<dbReference type="SUPFAM" id="SSF46548">
    <property type="entry name" value="alpha-helical ferredoxin"/>
    <property type="match status" value="1"/>
</dbReference>
<name>A0A0D2JTB5_9BACT</name>